<keyword evidence="8" id="KW-0482">Metalloprotease</keyword>
<dbReference type="InterPro" id="IPR000718">
    <property type="entry name" value="Peptidase_M13"/>
</dbReference>
<dbReference type="PRINTS" id="PR00786">
    <property type="entry name" value="NEPRILYSIN"/>
</dbReference>
<comment type="cofactor">
    <cofactor evidence="1">
        <name>Zn(2+)</name>
        <dbReference type="ChEBI" id="CHEBI:29105"/>
    </cofactor>
</comment>
<dbReference type="PANTHER" id="PTHR11733:SF237">
    <property type="entry name" value="NEPRILYSIN-LIKE 4"/>
    <property type="match status" value="1"/>
</dbReference>
<dbReference type="InterPro" id="IPR018497">
    <property type="entry name" value="Peptidase_M13_C"/>
</dbReference>
<dbReference type="Pfam" id="PF01431">
    <property type="entry name" value="Peptidase_M13"/>
    <property type="match status" value="1"/>
</dbReference>
<dbReference type="CDD" id="cd08662">
    <property type="entry name" value="M13"/>
    <property type="match status" value="1"/>
</dbReference>
<dbReference type="PROSITE" id="PS51885">
    <property type="entry name" value="NEPRILYSIN"/>
    <property type="match status" value="1"/>
</dbReference>
<comment type="similarity">
    <text evidence="3">Belongs to the peptidase M13 family.</text>
</comment>
<keyword evidence="12" id="KW-1185">Reference proteome</keyword>
<proteinExistence type="inferred from homology"/>
<evidence type="ECO:0000256" key="3">
    <source>
        <dbReference type="ARBA" id="ARBA00007357"/>
    </source>
</evidence>
<dbReference type="Pfam" id="PF05649">
    <property type="entry name" value="Peptidase_M13_N"/>
    <property type="match status" value="1"/>
</dbReference>
<dbReference type="RefSeq" id="XP_011303157.1">
    <property type="nucleotide sequence ID" value="XM_011304855.1"/>
</dbReference>
<evidence type="ECO:0000256" key="1">
    <source>
        <dbReference type="ARBA" id="ARBA00001947"/>
    </source>
</evidence>
<dbReference type="GO" id="GO:0004222">
    <property type="term" value="F:metalloendopeptidase activity"/>
    <property type="evidence" value="ECO:0007669"/>
    <property type="project" value="InterPro"/>
</dbReference>
<keyword evidence="4" id="KW-0645">Protease</keyword>
<sequence>MTSLRIIGILLVINGVFAKNLKFKGFAEDSEENDDDNDWLFHDAKSERAVQDEFHVCQTDACKIISSEFLKSMNTSVDPCDNFYDYVCGGWNGRIDIIPSYEGSWGRSELFQFTVNKRIKGILEGEPQPSDILPVRQAKKMYASCMDLQAREERGLIPLESILMRTGGWPMIMDREEWYDEDASWQEIEKNYFYINGKFVFYDIDAPYLRKLYGEEFIERIDLAPGSLPFAKEFPHKWYLGRDEMMEEYAKVIEKVAIEFIKHNKAAVTEEMLRKDIDDLLEFDRQIQKLLRSDHDDAEISVGEFLELYNGNVTDIPDEDKIDFGNHMKILFGMENIKINRTVQMLIQSPTYYSNITLLLKETPIRTIANYIHWNFVSNMLPHATKKLQDIYDNMVAKKPGAVKRKPSWMECVQMIKMDQASSYAFVMKYFSDETEKAAVEMTENVRNEMEWQIDNSDWLDDLGKKFTKDKLRSMKFFIGFPSWYKNRTAVMNSYKGLKIGYDYFENILNFEKYSVREHLRYLKNVKQDEHWGMEPVMVNALYAGPQNYLNIPAADLQPPFFTPDFPDNVNYGSIGSIIGHEIGHAFDDSGIRVGDDGEATKLSKMMIESYYKRAECFLDQFNNYWGVTEIVGAGGTPSYRGRSIGRRTRGENIADTTGLNSVYQAYRKLRETKGKPDERLPDFQKYTDDQMFFISFASAWCQVMRPEYAEVLKTRDEHSPNHMRVIGAVSNVDGFAKAFNCPKGSPMNPENKCDIWDAEESSLTNEIDDFPRRRHRSRWSLSGW</sequence>
<evidence type="ECO:0000256" key="5">
    <source>
        <dbReference type="ARBA" id="ARBA00022723"/>
    </source>
</evidence>
<dbReference type="AlphaFoldDB" id="A0A9R1T5N4"/>
<dbReference type="InterPro" id="IPR008753">
    <property type="entry name" value="Peptidase_M13_N"/>
</dbReference>
<evidence type="ECO:0000256" key="7">
    <source>
        <dbReference type="ARBA" id="ARBA00022833"/>
    </source>
</evidence>
<keyword evidence="9" id="KW-0732">Signal</keyword>
<feature type="domain" description="Peptidase M13 N-terminal" evidence="11">
    <location>
        <begin position="79"/>
        <end position="482"/>
    </location>
</feature>
<dbReference type="GO" id="GO:0016485">
    <property type="term" value="P:protein processing"/>
    <property type="evidence" value="ECO:0007669"/>
    <property type="project" value="TreeGrafter"/>
</dbReference>
<keyword evidence="5" id="KW-0479">Metal-binding</keyword>
<dbReference type="Gene3D" id="1.10.1380.10">
    <property type="entry name" value="Neutral endopeptidase , domain2"/>
    <property type="match status" value="1"/>
</dbReference>
<evidence type="ECO:0000259" key="11">
    <source>
        <dbReference type="Pfam" id="PF05649"/>
    </source>
</evidence>
<keyword evidence="7" id="KW-0862">Zinc</keyword>
<organism evidence="12 13">
    <name type="scientific">Fopius arisanus</name>
    <dbReference type="NCBI Taxonomy" id="64838"/>
    <lineage>
        <taxon>Eukaryota</taxon>
        <taxon>Metazoa</taxon>
        <taxon>Ecdysozoa</taxon>
        <taxon>Arthropoda</taxon>
        <taxon>Hexapoda</taxon>
        <taxon>Insecta</taxon>
        <taxon>Pterygota</taxon>
        <taxon>Neoptera</taxon>
        <taxon>Endopterygota</taxon>
        <taxon>Hymenoptera</taxon>
        <taxon>Apocrita</taxon>
        <taxon>Ichneumonoidea</taxon>
        <taxon>Braconidae</taxon>
        <taxon>Opiinae</taxon>
        <taxon>Fopius</taxon>
    </lineage>
</organism>
<evidence type="ECO:0000256" key="4">
    <source>
        <dbReference type="ARBA" id="ARBA00022670"/>
    </source>
</evidence>
<feature type="signal peptide" evidence="9">
    <location>
        <begin position="1"/>
        <end position="18"/>
    </location>
</feature>
<gene>
    <name evidence="13" type="primary">LOC105266572</name>
</gene>
<dbReference type="PANTHER" id="PTHR11733">
    <property type="entry name" value="ZINC METALLOPROTEASE FAMILY M13 NEPRILYSIN-RELATED"/>
    <property type="match status" value="1"/>
</dbReference>
<dbReference type="OrthoDB" id="6475849at2759"/>
<evidence type="ECO:0000256" key="6">
    <source>
        <dbReference type="ARBA" id="ARBA00022801"/>
    </source>
</evidence>
<dbReference type="Gene3D" id="3.40.390.10">
    <property type="entry name" value="Collagenase (Catalytic Domain)"/>
    <property type="match status" value="1"/>
</dbReference>
<dbReference type="KEGG" id="fas:105266572"/>
<evidence type="ECO:0000256" key="9">
    <source>
        <dbReference type="SAM" id="SignalP"/>
    </source>
</evidence>
<keyword evidence="6" id="KW-0378">Hydrolase</keyword>
<dbReference type="SUPFAM" id="SSF55486">
    <property type="entry name" value="Metalloproteases ('zincins'), catalytic domain"/>
    <property type="match status" value="1"/>
</dbReference>
<comment type="subcellular location">
    <subcellularLocation>
        <location evidence="2">Cell membrane</location>
        <topology evidence="2">Single-pass type II membrane protein</topology>
    </subcellularLocation>
</comment>
<protein>
    <submittedName>
        <fullName evidence="13">Membrane metallo-endopeptidase-like 1</fullName>
    </submittedName>
</protein>
<dbReference type="InterPro" id="IPR024079">
    <property type="entry name" value="MetalloPept_cat_dom_sf"/>
</dbReference>
<dbReference type="GeneID" id="105266572"/>
<evidence type="ECO:0000313" key="12">
    <source>
        <dbReference type="Proteomes" id="UP000694866"/>
    </source>
</evidence>
<dbReference type="GO" id="GO:0046872">
    <property type="term" value="F:metal ion binding"/>
    <property type="evidence" value="ECO:0007669"/>
    <property type="project" value="UniProtKB-KW"/>
</dbReference>
<evidence type="ECO:0000313" key="13">
    <source>
        <dbReference type="RefSeq" id="XP_011303157.1"/>
    </source>
</evidence>
<evidence type="ECO:0000256" key="2">
    <source>
        <dbReference type="ARBA" id="ARBA00004401"/>
    </source>
</evidence>
<evidence type="ECO:0000259" key="10">
    <source>
        <dbReference type="Pfam" id="PF01431"/>
    </source>
</evidence>
<evidence type="ECO:0000256" key="8">
    <source>
        <dbReference type="ARBA" id="ARBA00023049"/>
    </source>
</evidence>
<name>A0A9R1T5N4_9HYME</name>
<dbReference type="Proteomes" id="UP000694866">
    <property type="component" value="Unplaced"/>
</dbReference>
<accession>A0A9R1T5N4</accession>
<reference evidence="13" key="1">
    <citation type="submission" date="2025-08" db="UniProtKB">
        <authorList>
            <consortium name="RefSeq"/>
        </authorList>
    </citation>
    <scope>IDENTIFICATION</scope>
    <source>
        <strain evidence="13">USDA-PBARC FA_bdor</strain>
        <tissue evidence="13">Whole organism</tissue>
    </source>
</reference>
<feature type="chain" id="PRO_5040289815" evidence="9">
    <location>
        <begin position="19"/>
        <end position="785"/>
    </location>
</feature>
<feature type="domain" description="Peptidase M13 C-terminal" evidence="10">
    <location>
        <begin position="540"/>
        <end position="756"/>
    </location>
</feature>
<dbReference type="InterPro" id="IPR042089">
    <property type="entry name" value="Peptidase_M13_dom_2"/>
</dbReference>
<dbReference type="GO" id="GO:0005886">
    <property type="term" value="C:plasma membrane"/>
    <property type="evidence" value="ECO:0007669"/>
    <property type="project" value="UniProtKB-SubCell"/>
</dbReference>